<protein>
    <submittedName>
        <fullName evidence="1">Uncharacterized protein</fullName>
    </submittedName>
</protein>
<evidence type="ECO:0000313" key="2">
    <source>
        <dbReference type="Proteomes" id="UP000192756"/>
    </source>
</evidence>
<proteinExistence type="predicted"/>
<accession>A0A1W2CTZ0</accession>
<gene>
    <name evidence="1" type="ORF">SAMN04488524_3224</name>
</gene>
<name>A0A1W2CTZ0_9SPHI</name>
<organism evidence="1 2">
    <name type="scientific">Pedobacter africanus</name>
    <dbReference type="NCBI Taxonomy" id="151894"/>
    <lineage>
        <taxon>Bacteria</taxon>
        <taxon>Pseudomonadati</taxon>
        <taxon>Bacteroidota</taxon>
        <taxon>Sphingobacteriia</taxon>
        <taxon>Sphingobacteriales</taxon>
        <taxon>Sphingobacteriaceae</taxon>
        <taxon>Pedobacter</taxon>
    </lineage>
</organism>
<dbReference type="Proteomes" id="UP000192756">
    <property type="component" value="Unassembled WGS sequence"/>
</dbReference>
<dbReference type="STRING" id="151894.SAMN04488524_3224"/>
<evidence type="ECO:0000313" key="1">
    <source>
        <dbReference type="EMBL" id="SMC88697.1"/>
    </source>
</evidence>
<dbReference type="EMBL" id="FWXT01000002">
    <property type="protein sequence ID" value="SMC88697.1"/>
    <property type="molecule type" value="Genomic_DNA"/>
</dbReference>
<sequence length="90" mass="10500">MTVLRYHEAVLQILEQGRPYDGDRVKNGLLRHEAWIKTLCYIHLPNMPGYNANRYYCKLQCCGLLQRSLQFICKLQLPKQPALKAMPVEP</sequence>
<reference evidence="2" key="1">
    <citation type="submission" date="2017-04" db="EMBL/GenBank/DDBJ databases">
        <authorList>
            <person name="Varghese N."/>
            <person name="Submissions S."/>
        </authorList>
    </citation>
    <scope>NUCLEOTIDE SEQUENCE [LARGE SCALE GENOMIC DNA]</scope>
    <source>
        <strain evidence="2">DSM 12126</strain>
    </source>
</reference>
<dbReference type="AlphaFoldDB" id="A0A1W2CTZ0"/>
<dbReference type="RefSeq" id="WP_084240019.1">
    <property type="nucleotide sequence ID" value="NZ_FWXT01000002.1"/>
</dbReference>
<keyword evidence="2" id="KW-1185">Reference proteome</keyword>